<dbReference type="SUPFAM" id="SSF69065">
    <property type="entry name" value="RNase III domain-like"/>
    <property type="match status" value="1"/>
</dbReference>
<dbReference type="AlphaFoldDB" id="A0A103YK79"/>
<evidence type="ECO:0000256" key="7">
    <source>
        <dbReference type="ARBA" id="ARBA00022842"/>
    </source>
</evidence>
<organism evidence="10 11">
    <name type="scientific">Cynara cardunculus var. scolymus</name>
    <name type="common">Globe artichoke</name>
    <name type="synonym">Cynara scolymus</name>
    <dbReference type="NCBI Taxonomy" id="59895"/>
    <lineage>
        <taxon>Eukaryota</taxon>
        <taxon>Viridiplantae</taxon>
        <taxon>Streptophyta</taxon>
        <taxon>Embryophyta</taxon>
        <taxon>Tracheophyta</taxon>
        <taxon>Spermatophyta</taxon>
        <taxon>Magnoliopsida</taxon>
        <taxon>eudicotyledons</taxon>
        <taxon>Gunneridae</taxon>
        <taxon>Pentapetalae</taxon>
        <taxon>asterids</taxon>
        <taxon>campanulids</taxon>
        <taxon>Asterales</taxon>
        <taxon>Asteraceae</taxon>
        <taxon>Carduoideae</taxon>
        <taxon>Cardueae</taxon>
        <taxon>Carduinae</taxon>
        <taxon>Cynara</taxon>
    </lineage>
</organism>
<comment type="cofactor">
    <cofactor evidence="1">
        <name>Mn(2+)</name>
        <dbReference type="ChEBI" id="CHEBI:29035"/>
    </cofactor>
</comment>
<reference evidence="10 11" key="1">
    <citation type="journal article" date="2016" name="Sci. Rep.">
        <title>The genome sequence of the outbreeding globe artichoke constructed de novo incorporating a phase-aware low-pass sequencing strategy of F1 progeny.</title>
        <authorList>
            <person name="Scaglione D."/>
            <person name="Reyes-Chin-Wo S."/>
            <person name="Acquadro A."/>
            <person name="Froenicke L."/>
            <person name="Portis E."/>
            <person name="Beitel C."/>
            <person name="Tirone M."/>
            <person name="Mauro R."/>
            <person name="Lo Monaco A."/>
            <person name="Mauromicale G."/>
            <person name="Faccioli P."/>
            <person name="Cattivelli L."/>
            <person name="Rieseberg L."/>
            <person name="Michelmore R."/>
            <person name="Lanteri S."/>
        </authorList>
    </citation>
    <scope>NUCLEOTIDE SEQUENCE [LARGE SCALE GENOMIC DNA]</scope>
    <source>
        <strain evidence="10">2C</strain>
    </source>
</reference>
<dbReference type="PANTHER" id="PTHR14950">
    <property type="entry name" value="DICER-RELATED"/>
    <property type="match status" value="1"/>
</dbReference>
<dbReference type="SMART" id="SM00535">
    <property type="entry name" value="RIBOc"/>
    <property type="match status" value="1"/>
</dbReference>
<evidence type="ECO:0000256" key="8">
    <source>
        <dbReference type="ARBA" id="ARBA00022884"/>
    </source>
</evidence>
<evidence type="ECO:0000259" key="9">
    <source>
        <dbReference type="PROSITE" id="PS50142"/>
    </source>
</evidence>
<comment type="cofactor">
    <cofactor evidence="2">
        <name>Mg(2+)</name>
        <dbReference type="ChEBI" id="CHEBI:18420"/>
    </cofactor>
</comment>
<comment type="caution">
    <text evidence="10">The sequence shown here is derived from an EMBL/GenBank/DDBJ whole genome shotgun (WGS) entry which is preliminary data.</text>
</comment>
<keyword evidence="7" id="KW-0460">Magnesium</keyword>
<dbReference type="GO" id="GO:0004525">
    <property type="term" value="F:ribonuclease III activity"/>
    <property type="evidence" value="ECO:0007669"/>
    <property type="project" value="InterPro"/>
</dbReference>
<proteinExistence type="predicted"/>
<dbReference type="Pfam" id="PF00636">
    <property type="entry name" value="Ribonuclease_3"/>
    <property type="match status" value="1"/>
</dbReference>
<dbReference type="Gramene" id="KVI10671">
    <property type="protein sequence ID" value="KVI10671"/>
    <property type="gene ID" value="Ccrd_010922"/>
</dbReference>
<dbReference type="FunFam" id="1.10.1520.10:FF:000004">
    <property type="entry name" value="Endoribonuclease dicer-like 1"/>
    <property type="match status" value="1"/>
</dbReference>
<dbReference type="PROSITE" id="PS00517">
    <property type="entry name" value="RNASE_3_1"/>
    <property type="match status" value="1"/>
</dbReference>
<protein>
    <submittedName>
        <fullName evidence="10">Ribonuclease III domain-containing protein</fullName>
    </submittedName>
</protein>
<keyword evidence="5" id="KW-0255">Endonuclease</keyword>
<dbReference type="GO" id="GO:0005634">
    <property type="term" value="C:nucleus"/>
    <property type="evidence" value="ECO:0007669"/>
    <property type="project" value="TreeGrafter"/>
</dbReference>
<dbReference type="PROSITE" id="PS50142">
    <property type="entry name" value="RNASE_3_2"/>
    <property type="match status" value="1"/>
</dbReference>
<accession>A0A103YK79</accession>
<evidence type="ECO:0000313" key="11">
    <source>
        <dbReference type="Proteomes" id="UP000243975"/>
    </source>
</evidence>
<evidence type="ECO:0000256" key="6">
    <source>
        <dbReference type="ARBA" id="ARBA00022801"/>
    </source>
</evidence>
<evidence type="ECO:0000256" key="5">
    <source>
        <dbReference type="ARBA" id="ARBA00022759"/>
    </source>
</evidence>
<sequence length="220" mass="25207">MTESVTVTMTESDSPSLGKVEEIIGYIFKNKDLLKEAFTHTSNQDDDDGCQSSYERLEYLGDSFLNFMIAKQHYFQYPNMKPGELTQLRAANVDTEALARVAFKHGFHNFIRHQDPLLLGRIQELTEAIKEHPLHSNGLINSPKILADVVESLIGAVYVDTNLSIDDTWEVVKKMLEPLTPWEKLKKNPVTRLNETCQKMGIEVEYKNLWVENGEIEIYL</sequence>
<dbReference type="Proteomes" id="UP000243975">
    <property type="component" value="Unassembled WGS sequence"/>
</dbReference>
<dbReference type="OMA" id="IDITWQA"/>
<feature type="domain" description="RNase III" evidence="9">
    <location>
        <begin position="17"/>
        <end position="162"/>
    </location>
</feature>
<dbReference type="GO" id="GO:0046872">
    <property type="term" value="F:metal ion binding"/>
    <property type="evidence" value="ECO:0007669"/>
    <property type="project" value="UniProtKB-KW"/>
</dbReference>
<evidence type="ECO:0000256" key="1">
    <source>
        <dbReference type="ARBA" id="ARBA00001936"/>
    </source>
</evidence>
<dbReference type="GO" id="GO:0005737">
    <property type="term" value="C:cytoplasm"/>
    <property type="evidence" value="ECO:0007669"/>
    <property type="project" value="TreeGrafter"/>
</dbReference>
<dbReference type="PANTHER" id="PTHR14950:SF63">
    <property type="entry name" value="RIBONUCLEASE III-RELATED"/>
    <property type="match status" value="1"/>
</dbReference>
<keyword evidence="3" id="KW-0540">Nuclease</keyword>
<dbReference type="STRING" id="59895.A0A103YK79"/>
<dbReference type="GO" id="GO:0030422">
    <property type="term" value="P:siRNA processing"/>
    <property type="evidence" value="ECO:0007669"/>
    <property type="project" value="TreeGrafter"/>
</dbReference>
<keyword evidence="8" id="KW-0694">RNA-binding</keyword>
<evidence type="ECO:0000256" key="3">
    <source>
        <dbReference type="ARBA" id="ARBA00022722"/>
    </source>
</evidence>
<dbReference type="InterPro" id="IPR036389">
    <property type="entry name" value="RNase_III_sf"/>
</dbReference>
<evidence type="ECO:0000313" key="10">
    <source>
        <dbReference type="EMBL" id="KVI10671.1"/>
    </source>
</evidence>
<evidence type="ECO:0000256" key="2">
    <source>
        <dbReference type="ARBA" id="ARBA00001946"/>
    </source>
</evidence>
<dbReference type="CDD" id="cd00593">
    <property type="entry name" value="RIBOc"/>
    <property type="match status" value="1"/>
</dbReference>
<dbReference type="Gene3D" id="1.10.1520.10">
    <property type="entry name" value="Ribonuclease III domain"/>
    <property type="match status" value="1"/>
</dbReference>
<keyword evidence="4" id="KW-0479">Metal-binding</keyword>
<dbReference type="GO" id="GO:0003723">
    <property type="term" value="F:RNA binding"/>
    <property type="evidence" value="ECO:0007669"/>
    <property type="project" value="UniProtKB-KW"/>
</dbReference>
<evidence type="ECO:0000256" key="4">
    <source>
        <dbReference type="ARBA" id="ARBA00022723"/>
    </source>
</evidence>
<gene>
    <name evidence="10" type="ORF">Ccrd_010922</name>
</gene>
<keyword evidence="6" id="KW-0378">Hydrolase</keyword>
<feature type="non-terminal residue" evidence="10">
    <location>
        <position position="1"/>
    </location>
</feature>
<keyword evidence="11" id="KW-1185">Reference proteome</keyword>
<name>A0A103YK79_CYNCS</name>
<dbReference type="EMBL" id="LEKV01001004">
    <property type="protein sequence ID" value="KVI10671.1"/>
    <property type="molecule type" value="Genomic_DNA"/>
</dbReference>
<dbReference type="InterPro" id="IPR000999">
    <property type="entry name" value="RNase_III_dom"/>
</dbReference>